<dbReference type="EMBL" id="CP018477">
    <property type="protein sequence ID" value="ASV75825.1"/>
    <property type="molecule type" value="Genomic_DNA"/>
</dbReference>
<sequence length="436" mass="48529">MDHETRWFSIQQKSNETVITFHPKPDVRFWPPSVLRENPLPRNLVRGGKVVITGAGSVWMYAHAAALTAAEGGCVEVRKPQDQAGRNVGDASTPPSFSPRDFFTVHHREFGDEHSIALVKLDIRPSPPLTKTEISKVVEAVGDELKRLPGESTVCLTGSGPVEVYAGIASVAVSQGISRIVCISPRDGYVFVWPPDGAAPKLTSETIDWIHGLLRPKQGSVTLGVVGDPNCGKSVLSRALYYCAIRASYWAWRFDSDGQSPTPEWYLLLRQESPEQAEQLRKLQKIGWTNEMEEILTRQLAIARDYFDVLIVDLPGGNLKVSPPQRIPPGREELFQLVDRFIIVYQDHGLPQPWIDALQQHRLAERIVAMIASANPREQTSLTFSKTGNNIWEGRATGLDRGVELNHIVNSYHNTLLPFWNILLARQGGPGSNQDR</sequence>
<dbReference type="Proteomes" id="UP000215086">
    <property type="component" value="Chromosome"/>
</dbReference>
<gene>
    <name evidence="1" type="ORF">THTE_3223</name>
</gene>
<dbReference type="RefSeq" id="WP_095415764.1">
    <property type="nucleotide sequence ID" value="NZ_CP018477.1"/>
</dbReference>
<evidence type="ECO:0000313" key="2">
    <source>
        <dbReference type="Proteomes" id="UP000215086"/>
    </source>
</evidence>
<dbReference type="AlphaFoldDB" id="A0A286RIN1"/>
<dbReference type="InterPro" id="IPR027417">
    <property type="entry name" value="P-loop_NTPase"/>
</dbReference>
<dbReference type="KEGG" id="ttf:THTE_3223"/>
<accession>A0A286RIN1</accession>
<organism evidence="1 2">
    <name type="scientific">Thermogutta terrifontis</name>
    <dbReference type="NCBI Taxonomy" id="1331910"/>
    <lineage>
        <taxon>Bacteria</taxon>
        <taxon>Pseudomonadati</taxon>
        <taxon>Planctomycetota</taxon>
        <taxon>Planctomycetia</taxon>
        <taxon>Pirellulales</taxon>
        <taxon>Thermoguttaceae</taxon>
        <taxon>Thermogutta</taxon>
    </lineage>
</organism>
<reference evidence="1 2" key="1">
    <citation type="journal article" name="Front. Microbiol.">
        <title>Sugar Metabolism of the First Thermophilic Planctomycete Thermogutta terrifontis: Comparative Genomic and Transcriptomic Approaches.</title>
        <authorList>
            <person name="Elcheninov A.G."/>
            <person name="Menzel P."/>
            <person name="Gudbergsdottir S.R."/>
            <person name="Slesarev A.I."/>
            <person name="Kadnikov V.V."/>
            <person name="Krogh A."/>
            <person name="Bonch-Osmolovskaya E.A."/>
            <person name="Peng X."/>
            <person name="Kublanov I.V."/>
        </authorList>
    </citation>
    <scope>NUCLEOTIDE SEQUENCE [LARGE SCALE GENOMIC DNA]</scope>
    <source>
        <strain evidence="1 2">R1</strain>
    </source>
</reference>
<protein>
    <submittedName>
        <fullName evidence="1">Uncharacterized protein</fullName>
    </submittedName>
</protein>
<evidence type="ECO:0000313" key="1">
    <source>
        <dbReference type="EMBL" id="ASV75825.1"/>
    </source>
</evidence>
<proteinExistence type="predicted"/>
<name>A0A286RIN1_9BACT</name>
<dbReference type="SUPFAM" id="SSF52540">
    <property type="entry name" value="P-loop containing nucleoside triphosphate hydrolases"/>
    <property type="match status" value="1"/>
</dbReference>
<keyword evidence="2" id="KW-1185">Reference proteome</keyword>